<feature type="domain" description="Serine-tRNA synthetase type1 N-terminal" evidence="1">
    <location>
        <begin position="1"/>
        <end position="84"/>
    </location>
</feature>
<gene>
    <name evidence="2" type="ORF">S06H3_32434</name>
</gene>
<protein>
    <recommendedName>
        <fullName evidence="1">Serine-tRNA synthetase type1 N-terminal domain-containing protein</fullName>
    </recommendedName>
</protein>
<dbReference type="AlphaFoldDB" id="X1NGF3"/>
<dbReference type="InterPro" id="IPR042103">
    <property type="entry name" value="SerRS_1_N_sf"/>
</dbReference>
<feature type="non-terminal residue" evidence="2">
    <location>
        <position position="93"/>
    </location>
</feature>
<accession>X1NGF3</accession>
<dbReference type="EMBL" id="BARV01019288">
    <property type="protein sequence ID" value="GAI29286.1"/>
    <property type="molecule type" value="Genomic_DNA"/>
</dbReference>
<organism evidence="2">
    <name type="scientific">marine sediment metagenome</name>
    <dbReference type="NCBI Taxonomy" id="412755"/>
    <lineage>
        <taxon>unclassified sequences</taxon>
        <taxon>metagenomes</taxon>
        <taxon>ecological metagenomes</taxon>
    </lineage>
</organism>
<sequence length="93" mass="10952">MIDIKSIRQEPGKFRKAAKDKGFEVDIDRLLYLDKVLRDTKKKLQDIVTIKNRIGQKIPKLSGIEKQAELDSLSDLKKEEKRSQDWLKMRQPE</sequence>
<evidence type="ECO:0000313" key="2">
    <source>
        <dbReference type="EMBL" id="GAI29286.1"/>
    </source>
</evidence>
<proteinExistence type="predicted"/>
<dbReference type="GO" id="GO:0000166">
    <property type="term" value="F:nucleotide binding"/>
    <property type="evidence" value="ECO:0007669"/>
    <property type="project" value="InterPro"/>
</dbReference>
<name>X1NGF3_9ZZZZ</name>
<dbReference type="InterPro" id="IPR015866">
    <property type="entry name" value="Ser-tRNA-synth_1_N"/>
</dbReference>
<reference evidence="2" key="1">
    <citation type="journal article" date="2014" name="Front. Microbiol.">
        <title>High frequency of phylogenetically diverse reductive dehalogenase-homologous genes in deep subseafloor sedimentary metagenomes.</title>
        <authorList>
            <person name="Kawai M."/>
            <person name="Futagami T."/>
            <person name="Toyoda A."/>
            <person name="Takaki Y."/>
            <person name="Nishi S."/>
            <person name="Hori S."/>
            <person name="Arai W."/>
            <person name="Tsubouchi T."/>
            <person name="Morono Y."/>
            <person name="Uchiyama I."/>
            <person name="Ito T."/>
            <person name="Fujiyama A."/>
            <person name="Inagaki F."/>
            <person name="Takami H."/>
        </authorList>
    </citation>
    <scope>NUCLEOTIDE SEQUENCE</scope>
    <source>
        <strain evidence="2">Expedition CK06-06</strain>
    </source>
</reference>
<comment type="caution">
    <text evidence="2">The sequence shown here is derived from an EMBL/GenBank/DDBJ whole genome shotgun (WGS) entry which is preliminary data.</text>
</comment>
<dbReference type="SUPFAM" id="SSF46589">
    <property type="entry name" value="tRNA-binding arm"/>
    <property type="match status" value="1"/>
</dbReference>
<dbReference type="Pfam" id="PF02403">
    <property type="entry name" value="Seryl_tRNA_N"/>
    <property type="match status" value="1"/>
</dbReference>
<dbReference type="Gene3D" id="1.10.287.40">
    <property type="entry name" value="Serine-tRNA synthetase, tRNA binding domain"/>
    <property type="match status" value="1"/>
</dbReference>
<evidence type="ECO:0000259" key="1">
    <source>
        <dbReference type="Pfam" id="PF02403"/>
    </source>
</evidence>
<dbReference type="InterPro" id="IPR010978">
    <property type="entry name" value="tRNA-bd_arm"/>
</dbReference>